<feature type="domain" description="Csm1 subunit" evidence="3">
    <location>
        <begin position="21"/>
        <end position="86"/>
    </location>
</feature>
<dbReference type="GO" id="GO:0000166">
    <property type="term" value="F:nucleotide binding"/>
    <property type="evidence" value="ECO:0007669"/>
    <property type="project" value="UniProtKB-KW"/>
</dbReference>
<reference evidence="5 6" key="1">
    <citation type="submission" date="2017-06" db="EMBL/GenBank/DDBJ databases">
        <title>Genome sequencing of Fusobacterium nucleatum subsp. polymorphum KCOM 1275 (=ChDC F310).</title>
        <authorList>
            <person name="Kook J.-K."/>
            <person name="Park S.-N."/>
            <person name="Lim Y.K."/>
            <person name="Roh H."/>
        </authorList>
    </citation>
    <scope>NUCLEOTIDE SEQUENCE [LARGE SCALE GENOMIC DNA]</scope>
    <source>
        <strain evidence="5 6">KCOM 1275</strain>
    </source>
</reference>
<sequence length="608" mass="70567">MERFIVAIETVKIKEFLFSTNKLKVIRGASYLLDYLNQVEVPKILDKNGITKEDIIYVGAGNAKFFTDTKEKAEQIIKEVKEKYEKEAPGVKVIGLSKIYEENSDKKVWDIFDELALETAKVKSKGFPILNIDLPYIEKCETNEDEIAEISAKTLKEDLKKIIKTKNNESFYFKIEENYLVYNNVMQRKISLDDLEYQITNLSKKTGKISEGTFWKMVYSNFAKSDNKKFDNKAIGFYKYIRAVKNKDGKKNIETKSTIDDFENEDSFIGFMYSDGDGLGDFLKNIKKIFIELDKDKETKQKYNINPEKAYLDFLSEFSKGLDIVTKESLTEVLDKIFSVEKSETKKWGEFLIVGGDDVCAVFDPTLVLKISNEFQKLFETKMLALMKKIASGVDNKENIAEKKLPDSLKSAIENTKITSSSGVIIAKTKTPMFQLFKQGTKLQKKAKAKRNETKEEGKLATTGFIDFQVIGSEGCVDINSFREGISYKENNLMERPYSINKISDEEVKTMDSLLEIVYKMKKVKFPKNKLRYIYDLKRTDKLEEYQKKMEFINIISKMSKEHIEFIIDDLKLDYKKQDTFNNNFKNIFDILEIYDFIEEKEDRTNEN</sequence>
<gene>
    <name evidence="5" type="ORF">CBG61_05580</name>
</gene>
<dbReference type="Gene3D" id="3.30.70.270">
    <property type="match status" value="1"/>
</dbReference>
<name>A0A241Q0Z0_FUSNP</name>
<dbReference type="AlphaFoldDB" id="A0A241Q0Z0"/>
<feature type="domain" description="Cas10/Cmr2 second palm" evidence="4">
    <location>
        <begin position="269"/>
        <end position="452"/>
    </location>
</feature>
<accession>A0A241Q0Z0</accession>
<dbReference type="Pfam" id="PF18211">
    <property type="entry name" value="Csm1_B"/>
    <property type="match status" value="1"/>
</dbReference>
<dbReference type="Pfam" id="PF22335">
    <property type="entry name" value="Cas10-Cmr2_palm2"/>
    <property type="match status" value="1"/>
</dbReference>
<evidence type="ECO:0000256" key="2">
    <source>
        <dbReference type="ARBA" id="ARBA00023118"/>
    </source>
</evidence>
<dbReference type="RefSeq" id="WP_032887725.1">
    <property type="nucleotide sequence ID" value="NZ_CP022123.1"/>
</dbReference>
<evidence type="ECO:0000256" key="1">
    <source>
        <dbReference type="ARBA" id="ARBA00022741"/>
    </source>
</evidence>
<dbReference type="EMBL" id="CP022123">
    <property type="protein sequence ID" value="ASG28445.1"/>
    <property type="molecule type" value="Genomic_DNA"/>
</dbReference>
<dbReference type="Proteomes" id="UP000197638">
    <property type="component" value="Chromosome"/>
</dbReference>
<evidence type="ECO:0000313" key="6">
    <source>
        <dbReference type="Proteomes" id="UP000197638"/>
    </source>
</evidence>
<organism evidence="5 6">
    <name type="scientific">Fusobacterium nucleatum subsp. polymorphum</name>
    <name type="common">Fusobacterium polymorphum</name>
    <dbReference type="NCBI Taxonomy" id="76857"/>
    <lineage>
        <taxon>Bacteria</taxon>
        <taxon>Fusobacteriati</taxon>
        <taxon>Fusobacteriota</taxon>
        <taxon>Fusobacteriia</taxon>
        <taxon>Fusobacteriales</taxon>
        <taxon>Fusobacteriaceae</taxon>
        <taxon>Fusobacterium</taxon>
    </lineage>
</organism>
<protein>
    <submittedName>
        <fullName evidence="5">Uncharacterized protein</fullName>
    </submittedName>
</protein>
<dbReference type="InterPro" id="IPR054767">
    <property type="entry name" value="Cas10-Cmr2_palm2"/>
</dbReference>
<keyword evidence="2" id="KW-0051">Antiviral defense</keyword>
<dbReference type="GO" id="GO:0051607">
    <property type="term" value="P:defense response to virus"/>
    <property type="evidence" value="ECO:0007669"/>
    <property type="project" value="UniProtKB-KW"/>
</dbReference>
<evidence type="ECO:0000313" key="5">
    <source>
        <dbReference type="EMBL" id="ASG28445.1"/>
    </source>
</evidence>
<dbReference type="InterPro" id="IPR041062">
    <property type="entry name" value="Csm1_B"/>
</dbReference>
<dbReference type="InterPro" id="IPR043128">
    <property type="entry name" value="Rev_trsase/Diguanyl_cyclase"/>
</dbReference>
<proteinExistence type="predicted"/>
<evidence type="ECO:0000259" key="4">
    <source>
        <dbReference type="Pfam" id="PF22335"/>
    </source>
</evidence>
<keyword evidence="1" id="KW-0547">Nucleotide-binding</keyword>
<evidence type="ECO:0000259" key="3">
    <source>
        <dbReference type="Pfam" id="PF18211"/>
    </source>
</evidence>